<dbReference type="GO" id="GO:0030598">
    <property type="term" value="F:rRNA N-glycosylase activity"/>
    <property type="evidence" value="ECO:0007669"/>
    <property type="project" value="InterPro"/>
</dbReference>
<dbReference type="SUPFAM" id="SSF56371">
    <property type="entry name" value="Ribosome inactivating proteins (RIP)"/>
    <property type="match status" value="1"/>
</dbReference>
<dbReference type="InterPro" id="IPR036041">
    <property type="entry name" value="Ribosome-inact_prot_sf"/>
</dbReference>
<dbReference type="AlphaFoldDB" id="A0A699IBK4"/>
<protein>
    <submittedName>
        <fullName evidence="1">Uncharacterized protein</fullName>
    </submittedName>
</protein>
<sequence>MDANKNSHEITIRIHEVQYNTVVAKLRKVFRNTDRMKFIKGLQSQKDYGDLSTRGYVGIRSLLDQNRYPTVKGMIVNEDKIKPFDWSESLYIIIVTLTEGARNKIVAAYVQYSQSGRNQLLVNNWSRISDSTNKYTSNITIKGLDPKERGLMIGFVARKTVKEVLDMLIASSKVCRAMCQHPVRD</sequence>
<accession>A0A699IBK4</accession>
<gene>
    <name evidence="1" type="ORF">Tci_515628</name>
</gene>
<evidence type="ECO:0000313" key="1">
    <source>
        <dbReference type="EMBL" id="GEZ43655.1"/>
    </source>
</evidence>
<dbReference type="GO" id="GO:0017148">
    <property type="term" value="P:negative regulation of translation"/>
    <property type="evidence" value="ECO:0007669"/>
    <property type="project" value="InterPro"/>
</dbReference>
<reference evidence="1" key="1">
    <citation type="journal article" date="2019" name="Sci. Rep.">
        <title>Draft genome of Tanacetum cinerariifolium, the natural source of mosquito coil.</title>
        <authorList>
            <person name="Yamashiro T."/>
            <person name="Shiraishi A."/>
            <person name="Satake H."/>
            <person name="Nakayama K."/>
        </authorList>
    </citation>
    <scope>NUCLEOTIDE SEQUENCE</scope>
</reference>
<comment type="caution">
    <text evidence="1">The sequence shown here is derived from an EMBL/GenBank/DDBJ whole genome shotgun (WGS) entry which is preliminary data.</text>
</comment>
<name>A0A699IBK4_TANCI</name>
<organism evidence="1">
    <name type="scientific">Tanacetum cinerariifolium</name>
    <name type="common">Dalmatian daisy</name>
    <name type="synonym">Chrysanthemum cinerariifolium</name>
    <dbReference type="NCBI Taxonomy" id="118510"/>
    <lineage>
        <taxon>Eukaryota</taxon>
        <taxon>Viridiplantae</taxon>
        <taxon>Streptophyta</taxon>
        <taxon>Embryophyta</taxon>
        <taxon>Tracheophyta</taxon>
        <taxon>Spermatophyta</taxon>
        <taxon>Magnoliopsida</taxon>
        <taxon>eudicotyledons</taxon>
        <taxon>Gunneridae</taxon>
        <taxon>Pentapetalae</taxon>
        <taxon>asterids</taxon>
        <taxon>campanulids</taxon>
        <taxon>Asterales</taxon>
        <taxon>Asteraceae</taxon>
        <taxon>Asteroideae</taxon>
        <taxon>Anthemideae</taxon>
        <taxon>Anthemidinae</taxon>
        <taxon>Tanacetum</taxon>
    </lineage>
</organism>
<proteinExistence type="predicted"/>
<dbReference type="EMBL" id="BKCJ010278739">
    <property type="protein sequence ID" value="GEZ43655.1"/>
    <property type="molecule type" value="Genomic_DNA"/>
</dbReference>